<protein>
    <submittedName>
        <fullName evidence="2">Uncharacterized protein</fullName>
    </submittedName>
</protein>
<sequence length="49" mass="5616">MKDEGPPEHFRRKREPYSGMMLQSLYWALRGAIVIVVVLGLLVMFGPLL</sequence>
<dbReference type="AlphaFoldDB" id="A0A381UPW4"/>
<evidence type="ECO:0000313" key="2">
    <source>
        <dbReference type="EMBL" id="SVA29357.1"/>
    </source>
</evidence>
<accession>A0A381UPW4</accession>
<reference evidence="2" key="1">
    <citation type="submission" date="2018-05" db="EMBL/GenBank/DDBJ databases">
        <authorList>
            <person name="Lanie J.A."/>
            <person name="Ng W.-L."/>
            <person name="Kazmierczak K.M."/>
            <person name="Andrzejewski T.M."/>
            <person name="Davidsen T.M."/>
            <person name="Wayne K.J."/>
            <person name="Tettelin H."/>
            <person name="Glass J.I."/>
            <person name="Rusch D."/>
            <person name="Podicherti R."/>
            <person name="Tsui H.-C.T."/>
            <person name="Winkler M.E."/>
        </authorList>
    </citation>
    <scope>NUCLEOTIDE SEQUENCE</scope>
</reference>
<gene>
    <name evidence="2" type="ORF">METZ01_LOCUS82211</name>
</gene>
<proteinExistence type="predicted"/>
<dbReference type="EMBL" id="UINC01006741">
    <property type="protein sequence ID" value="SVA29357.1"/>
    <property type="molecule type" value="Genomic_DNA"/>
</dbReference>
<name>A0A381UPW4_9ZZZZ</name>
<keyword evidence="1" id="KW-0472">Membrane</keyword>
<keyword evidence="1" id="KW-0812">Transmembrane</keyword>
<organism evidence="2">
    <name type="scientific">marine metagenome</name>
    <dbReference type="NCBI Taxonomy" id="408172"/>
    <lineage>
        <taxon>unclassified sequences</taxon>
        <taxon>metagenomes</taxon>
        <taxon>ecological metagenomes</taxon>
    </lineage>
</organism>
<feature type="transmembrane region" description="Helical" evidence="1">
    <location>
        <begin position="21"/>
        <end position="45"/>
    </location>
</feature>
<keyword evidence="1" id="KW-1133">Transmembrane helix</keyword>
<evidence type="ECO:0000256" key="1">
    <source>
        <dbReference type="SAM" id="Phobius"/>
    </source>
</evidence>